<feature type="compositionally biased region" description="Polar residues" evidence="10">
    <location>
        <begin position="269"/>
        <end position="287"/>
    </location>
</feature>
<evidence type="ECO:0000256" key="4">
    <source>
        <dbReference type="ARBA" id="ARBA00022679"/>
    </source>
</evidence>
<dbReference type="PROSITE" id="PS50011">
    <property type="entry name" value="PROTEIN_KINASE_DOM"/>
    <property type="match status" value="1"/>
</dbReference>
<feature type="compositionally biased region" description="Polar residues" evidence="10">
    <location>
        <begin position="341"/>
        <end position="358"/>
    </location>
</feature>
<evidence type="ECO:0000256" key="1">
    <source>
        <dbReference type="ARBA" id="ARBA00006485"/>
    </source>
</evidence>
<dbReference type="InterPro" id="IPR017441">
    <property type="entry name" value="Protein_kinase_ATP_BS"/>
</dbReference>
<feature type="binding site" evidence="9">
    <location>
        <position position="407"/>
    </location>
    <ligand>
        <name>ATP</name>
        <dbReference type="ChEBI" id="CHEBI:30616"/>
    </ligand>
</feature>
<dbReference type="Proteomes" id="UP000242525">
    <property type="component" value="Unassembled WGS sequence"/>
</dbReference>
<feature type="compositionally biased region" description="Basic and acidic residues" evidence="10">
    <location>
        <begin position="36"/>
        <end position="48"/>
    </location>
</feature>
<organism evidence="12 13">
    <name type="scientific">Geotrichum candidum</name>
    <name type="common">Oospora lactis</name>
    <name type="synonym">Dipodascus geotrichum</name>
    <dbReference type="NCBI Taxonomy" id="1173061"/>
    <lineage>
        <taxon>Eukaryota</taxon>
        <taxon>Fungi</taxon>
        <taxon>Dikarya</taxon>
        <taxon>Ascomycota</taxon>
        <taxon>Saccharomycotina</taxon>
        <taxon>Dipodascomycetes</taxon>
        <taxon>Dipodascales</taxon>
        <taxon>Dipodascaceae</taxon>
        <taxon>Geotrichum</taxon>
    </lineage>
</organism>
<feature type="compositionally biased region" description="Polar residues" evidence="10">
    <location>
        <begin position="1"/>
        <end position="21"/>
    </location>
</feature>
<dbReference type="InterPro" id="IPR011009">
    <property type="entry name" value="Kinase-like_dom_sf"/>
</dbReference>
<feature type="compositionally biased region" description="Polar residues" evidence="10">
    <location>
        <begin position="251"/>
        <end position="260"/>
    </location>
</feature>
<comment type="similarity">
    <text evidence="1">Belongs to the protein kinase superfamily. CMGC Ser/Thr protein kinase family. CDC2/CDKX subfamily.</text>
</comment>
<gene>
    <name evidence="12" type="ORF">BN980_GECA13s02375g</name>
</gene>
<dbReference type="GO" id="GO:0005524">
    <property type="term" value="F:ATP binding"/>
    <property type="evidence" value="ECO:0007669"/>
    <property type="project" value="UniProtKB-UniRule"/>
</dbReference>
<keyword evidence="7 9" id="KW-0067">ATP-binding</keyword>
<dbReference type="CDD" id="cd07840">
    <property type="entry name" value="STKc_CDK9_like"/>
    <property type="match status" value="1"/>
</dbReference>
<feature type="compositionally biased region" description="Low complexity" evidence="10">
    <location>
        <begin position="212"/>
        <end position="231"/>
    </location>
</feature>
<reference evidence="12" key="1">
    <citation type="submission" date="2014-03" db="EMBL/GenBank/DDBJ databases">
        <authorList>
            <person name="Casaregola S."/>
        </authorList>
    </citation>
    <scope>NUCLEOTIDE SEQUENCE [LARGE SCALE GENOMIC DNA]</scope>
    <source>
        <strain evidence="12">CLIB 918</strain>
    </source>
</reference>
<evidence type="ECO:0000256" key="8">
    <source>
        <dbReference type="ARBA" id="ARBA00049280"/>
    </source>
</evidence>
<evidence type="ECO:0000256" key="2">
    <source>
        <dbReference type="ARBA" id="ARBA00012409"/>
    </source>
</evidence>
<name>A0A0J9XFJ8_GEOCN</name>
<dbReference type="SMART" id="SM00220">
    <property type="entry name" value="S_TKc"/>
    <property type="match status" value="1"/>
</dbReference>
<evidence type="ECO:0000256" key="9">
    <source>
        <dbReference type="PROSITE-ProRule" id="PRU10141"/>
    </source>
</evidence>
<evidence type="ECO:0000256" key="5">
    <source>
        <dbReference type="ARBA" id="ARBA00022741"/>
    </source>
</evidence>
<evidence type="ECO:0000259" key="11">
    <source>
        <dbReference type="PROSITE" id="PS50011"/>
    </source>
</evidence>
<sequence length="733" mass="83917">MNQARHSNQENSHSRGRYNSYNRDRRGGNYHKNVRGSRDDDSPQESHRNLSPPRKRHRSRSPFSFRSDGFSSREGHVDRIDSSVLTGQRIPSSSDRSSDLNSRIDPIYNRNRPNSRPDSSNTRQHNNNISTDDRDRERDRDRDQHLHFSRRLDRNEPGNKDARHLQSNRHSQENRPKPQHHQNPHNYSNQSHSNNKRNRSISPFANRRKRPIINNNINNSSNSNRRQSKSPIRSRPETSSQSTDKDDKLSQSEVKGSNSDKLVEKEDGSTTVPAKSDFNQSESNQTLPGERSKIKINLGSKKSIPTGPSAYSGNRNSNGRDDSKRRHPNDERYSKQDRNLHSSTSRNKTPNRPANNGYRTPKNGVKYGVIEQMSESVYKRVSQIGEGTYGKVYKAINIQTKRMVALKRLRMESEKDGFPITAIREIKLLQSLRHPNIVSLVEMMVEKNHVYMVFEYLDHDLAGILSHPQLMFNEGHIKYLFKQITEGLAYMHQRGVLHRDIKGSNILLSSKGVVKIADFGLARSIDLFNPDAHYTNRVITLWYRPPELLLGATIYDGAVDIWGLGCIFAEFFTRKALFQSKDSIGQLRAIYSLMGTPIENGWPEAASLPWYQLIPPKEPKKSQFLAKLTNVIPEAARNLIMKLLKLNPKSRYTADDVLHDSYFLNDPKPTRPVQLEELTEEWHDFEAKMRRKKKAGTSQQESFANGNANGSSANSNVNTGNNTFNVGLHSQTR</sequence>
<dbReference type="FunFam" id="1.10.510.10:FF:000415">
    <property type="entry name" value="CMGC/CDK/CRK7 protein kinase, variant"/>
    <property type="match status" value="1"/>
</dbReference>
<feature type="compositionally biased region" description="Polar residues" evidence="10">
    <location>
        <begin position="111"/>
        <end position="130"/>
    </location>
</feature>
<dbReference type="InterPro" id="IPR008271">
    <property type="entry name" value="Ser/Thr_kinase_AS"/>
</dbReference>
<dbReference type="GO" id="GO:0008353">
    <property type="term" value="F:RNA polymerase II CTD heptapeptide repeat kinase activity"/>
    <property type="evidence" value="ECO:0007669"/>
    <property type="project" value="UniProtKB-EC"/>
</dbReference>
<dbReference type="PROSITE" id="PS00108">
    <property type="entry name" value="PROTEIN_KINASE_ST"/>
    <property type="match status" value="1"/>
</dbReference>
<keyword evidence="13" id="KW-1185">Reference proteome</keyword>
<dbReference type="Pfam" id="PF00069">
    <property type="entry name" value="Pkinase"/>
    <property type="match status" value="1"/>
</dbReference>
<dbReference type="GO" id="GO:0032968">
    <property type="term" value="P:positive regulation of transcription elongation by RNA polymerase II"/>
    <property type="evidence" value="ECO:0007669"/>
    <property type="project" value="TreeGrafter"/>
</dbReference>
<dbReference type="PANTHER" id="PTHR24056:SF546">
    <property type="entry name" value="CYCLIN-DEPENDENT KINASE 12"/>
    <property type="match status" value="1"/>
</dbReference>
<dbReference type="PANTHER" id="PTHR24056">
    <property type="entry name" value="CELL DIVISION PROTEIN KINASE"/>
    <property type="match status" value="1"/>
</dbReference>
<dbReference type="Gene3D" id="3.30.200.20">
    <property type="entry name" value="Phosphorylase Kinase, domain 1"/>
    <property type="match status" value="1"/>
</dbReference>
<dbReference type="OrthoDB" id="204883at2759"/>
<feature type="compositionally biased region" description="Low complexity" evidence="10">
    <location>
        <begin position="702"/>
        <end position="727"/>
    </location>
</feature>
<protein>
    <recommendedName>
        <fullName evidence="2">[RNA-polymerase]-subunit kinase</fullName>
        <ecNumber evidence="2">2.7.11.23</ecNumber>
    </recommendedName>
</protein>
<evidence type="ECO:0000256" key="3">
    <source>
        <dbReference type="ARBA" id="ARBA00022527"/>
    </source>
</evidence>
<comment type="catalytic activity">
    <reaction evidence="8">
        <text>[DNA-directed RNA polymerase] + ATP = phospho-[DNA-directed RNA polymerase] + ADP + H(+)</text>
        <dbReference type="Rhea" id="RHEA:10216"/>
        <dbReference type="Rhea" id="RHEA-COMP:11321"/>
        <dbReference type="Rhea" id="RHEA-COMP:11322"/>
        <dbReference type="ChEBI" id="CHEBI:15378"/>
        <dbReference type="ChEBI" id="CHEBI:30616"/>
        <dbReference type="ChEBI" id="CHEBI:43176"/>
        <dbReference type="ChEBI" id="CHEBI:68546"/>
        <dbReference type="ChEBI" id="CHEBI:456216"/>
        <dbReference type="EC" id="2.7.11.23"/>
    </reaction>
</comment>
<dbReference type="GO" id="GO:0008024">
    <property type="term" value="C:cyclin/CDK positive transcription elongation factor complex"/>
    <property type="evidence" value="ECO:0007669"/>
    <property type="project" value="TreeGrafter"/>
</dbReference>
<keyword evidence="5 9" id="KW-0547">Nucleotide-binding</keyword>
<keyword evidence="4" id="KW-0808">Transferase</keyword>
<dbReference type="PROSITE" id="PS00107">
    <property type="entry name" value="PROTEIN_KINASE_ATP"/>
    <property type="match status" value="1"/>
</dbReference>
<evidence type="ECO:0000313" key="12">
    <source>
        <dbReference type="EMBL" id="CDO56057.1"/>
    </source>
</evidence>
<proteinExistence type="inferred from homology"/>
<feature type="compositionally biased region" description="Polar residues" evidence="10">
    <location>
        <begin position="184"/>
        <end position="193"/>
    </location>
</feature>
<feature type="region of interest" description="Disordered" evidence="10">
    <location>
        <begin position="1"/>
        <end position="365"/>
    </location>
</feature>
<keyword evidence="3" id="KW-0723">Serine/threonine-protein kinase</keyword>
<feature type="compositionally biased region" description="Basic and acidic residues" evidence="10">
    <location>
        <begin position="318"/>
        <end position="340"/>
    </location>
</feature>
<accession>A0A0J9XFJ8</accession>
<feature type="domain" description="Protein kinase" evidence="11">
    <location>
        <begin position="378"/>
        <end position="663"/>
    </location>
</feature>
<feature type="compositionally biased region" description="Low complexity" evidence="10">
    <location>
        <begin position="89"/>
        <end position="105"/>
    </location>
</feature>
<dbReference type="AlphaFoldDB" id="A0A0J9XFJ8"/>
<dbReference type="Gene3D" id="1.10.510.10">
    <property type="entry name" value="Transferase(Phosphotransferase) domain 1"/>
    <property type="match status" value="1"/>
</dbReference>
<dbReference type="EC" id="2.7.11.23" evidence="2"/>
<dbReference type="EMBL" id="CCBN010000013">
    <property type="protein sequence ID" value="CDO56057.1"/>
    <property type="molecule type" value="Genomic_DNA"/>
</dbReference>
<evidence type="ECO:0000256" key="6">
    <source>
        <dbReference type="ARBA" id="ARBA00022777"/>
    </source>
</evidence>
<dbReference type="GO" id="GO:0030332">
    <property type="term" value="F:cyclin binding"/>
    <property type="evidence" value="ECO:0007669"/>
    <property type="project" value="TreeGrafter"/>
</dbReference>
<dbReference type="SUPFAM" id="SSF56112">
    <property type="entry name" value="Protein kinase-like (PK-like)"/>
    <property type="match status" value="1"/>
</dbReference>
<evidence type="ECO:0000313" key="13">
    <source>
        <dbReference type="Proteomes" id="UP000242525"/>
    </source>
</evidence>
<dbReference type="STRING" id="1173061.A0A0J9XFJ8"/>
<keyword evidence="6 12" id="KW-0418">Kinase</keyword>
<dbReference type="FunFam" id="3.30.200.20:FF:000588">
    <property type="entry name" value="CTD kinase subunit alpha"/>
    <property type="match status" value="1"/>
</dbReference>
<feature type="compositionally biased region" description="Basic and acidic residues" evidence="10">
    <location>
        <begin position="71"/>
        <end position="81"/>
    </location>
</feature>
<dbReference type="InterPro" id="IPR050108">
    <property type="entry name" value="CDK"/>
</dbReference>
<dbReference type="InterPro" id="IPR000719">
    <property type="entry name" value="Prot_kinase_dom"/>
</dbReference>
<feature type="compositionally biased region" description="Low complexity" evidence="10">
    <location>
        <begin position="61"/>
        <end position="70"/>
    </location>
</feature>
<evidence type="ECO:0000256" key="10">
    <source>
        <dbReference type="SAM" id="MobiDB-lite"/>
    </source>
</evidence>
<feature type="region of interest" description="Disordered" evidence="10">
    <location>
        <begin position="690"/>
        <end position="733"/>
    </location>
</feature>
<comment type="caution">
    <text evidence="12">The sequence shown here is derived from an EMBL/GenBank/DDBJ whole genome shotgun (WGS) entry which is preliminary data.</text>
</comment>
<feature type="compositionally biased region" description="Basic and acidic residues" evidence="10">
    <location>
        <begin position="131"/>
        <end position="176"/>
    </location>
</feature>
<evidence type="ECO:0000256" key="7">
    <source>
        <dbReference type="ARBA" id="ARBA00022840"/>
    </source>
</evidence>